<organism evidence="1 2">
    <name type="scientific">Snodgrassella alvi</name>
    <dbReference type="NCBI Taxonomy" id="1196083"/>
    <lineage>
        <taxon>Bacteria</taxon>
        <taxon>Pseudomonadati</taxon>
        <taxon>Pseudomonadota</taxon>
        <taxon>Betaproteobacteria</taxon>
        <taxon>Neisseriales</taxon>
        <taxon>Neisseriaceae</taxon>
        <taxon>Snodgrassella</taxon>
    </lineage>
</organism>
<comment type="caution">
    <text evidence="1">The sequence shown here is derived from an EMBL/GenBank/DDBJ whole genome shotgun (WGS) entry which is preliminary data.</text>
</comment>
<reference evidence="1 2" key="1">
    <citation type="journal article" date="2017" name="MBio">
        <title>Type VI secretion-mediated competition in the bee gut microbiome.</title>
        <authorList>
            <person name="Steele M.I."/>
            <person name="Kwong W.K."/>
            <person name="Powell J.E."/>
            <person name="Whiteley M."/>
            <person name="Moran N.A."/>
        </authorList>
    </citation>
    <scope>NUCLEOTIDE SEQUENCE [LARGE SCALE GENOMIC DNA]</scope>
    <source>
        <strain evidence="1 2">HK3</strain>
    </source>
</reference>
<evidence type="ECO:0000313" key="1">
    <source>
        <dbReference type="EMBL" id="PIT59516.1"/>
    </source>
</evidence>
<proteinExistence type="predicted"/>
<name>A0A855FSX4_9NEIS</name>
<dbReference type="RefSeq" id="WP_100123936.1">
    <property type="nucleotide sequence ID" value="NZ_MEIU01000058.1"/>
</dbReference>
<sequence>MDRHGCRYTQPLKPQQLTWNRQKKKQCQTNQYPTPEQNEIAYLNCETDITRTHISELEILENQLYTEVKEAKLQKVKQEAHDSLEVLQTTWNTIPESIKDQLSTNFKNWTKSADNECDSAKPADTQVQTDINRHICIIKLVRVKTKELEGYKI</sequence>
<dbReference type="Proteomes" id="UP000230463">
    <property type="component" value="Unassembled WGS sequence"/>
</dbReference>
<dbReference type="AlphaFoldDB" id="A0A855FSX4"/>
<accession>A0A855FSX4</accession>
<evidence type="ECO:0000313" key="2">
    <source>
        <dbReference type="Proteomes" id="UP000230463"/>
    </source>
</evidence>
<dbReference type="EMBL" id="MEIU01000058">
    <property type="protein sequence ID" value="PIT59516.1"/>
    <property type="molecule type" value="Genomic_DNA"/>
</dbReference>
<evidence type="ECO:0008006" key="3">
    <source>
        <dbReference type="Google" id="ProtNLM"/>
    </source>
</evidence>
<gene>
    <name evidence="1" type="ORF">BHC57_07905</name>
</gene>
<protein>
    <recommendedName>
        <fullName evidence="3">Lysozyme inhibitor LprI N-terminal domain-containing protein</fullName>
    </recommendedName>
</protein>